<keyword evidence="3" id="KW-1185">Reference proteome</keyword>
<dbReference type="RefSeq" id="WP_232890232.1">
    <property type="nucleotide sequence ID" value="NZ_JAJSPM010000001.1"/>
</dbReference>
<accession>A0ABS8WZR5</accession>
<dbReference type="Proteomes" id="UP001320170">
    <property type="component" value="Unassembled WGS sequence"/>
</dbReference>
<evidence type="ECO:0000256" key="1">
    <source>
        <dbReference type="SAM" id="MobiDB-lite"/>
    </source>
</evidence>
<reference evidence="2 3" key="1">
    <citation type="journal article" date="2024" name="Pathogens">
        <title>Characterization of a Novel Species of Legionella Isolated from a Healthcare Facility: Legionella resiliens sp. nov.</title>
        <authorList>
            <person name="Cristino S."/>
            <person name="Pascale M.R."/>
            <person name="Marino F."/>
            <person name="Derelitto C."/>
            <person name="Salaris S."/>
            <person name="Orsini M."/>
            <person name="Squarzoni S."/>
            <person name="Grottola A."/>
            <person name="Girolamini L."/>
        </authorList>
    </citation>
    <scope>NUCLEOTIDE SEQUENCE [LARGE SCALE GENOMIC DNA]</scope>
    <source>
        <strain evidence="2 3">8cVS16</strain>
    </source>
</reference>
<gene>
    <name evidence="2" type="ORF">LXO92_01300</name>
</gene>
<feature type="compositionally biased region" description="Low complexity" evidence="1">
    <location>
        <begin position="22"/>
        <end position="37"/>
    </location>
</feature>
<feature type="region of interest" description="Disordered" evidence="1">
    <location>
        <begin position="18"/>
        <end position="61"/>
    </location>
</feature>
<organism evidence="2 3">
    <name type="scientific">Legionella resiliens</name>
    <dbReference type="NCBI Taxonomy" id="2905958"/>
    <lineage>
        <taxon>Bacteria</taxon>
        <taxon>Pseudomonadati</taxon>
        <taxon>Pseudomonadota</taxon>
        <taxon>Gammaproteobacteria</taxon>
        <taxon>Legionellales</taxon>
        <taxon>Legionellaceae</taxon>
        <taxon>Legionella</taxon>
    </lineage>
</organism>
<sequence length="108" mass="11419">MAQIVGVVAAQIAMDKAEEMLQKQGQKQSQNQDQNKSPGDDQGVSMSAPSGGMFSPDAAMQFASSMLPKNLDSILQKKGSGGKSQSLLNEGEELLNQGIQTGMSFVKK</sequence>
<dbReference type="EMBL" id="JAJTND010000001">
    <property type="protein sequence ID" value="MCE3531011.1"/>
    <property type="molecule type" value="Genomic_DNA"/>
</dbReference>
<proteinExistence type="predicted"/>
<evidence type="ECO:0000313" key="3">
    <source>
        <dbReference type="Proteomes" id="UP001320170"/>
    </source>
</evidence>
<name>A0ABS8WZR5_9GAMM</name>
<evidence type="ECO:0000313" key="2">
    <source>
        <dbReference type="EMBL" id="MCE3531011.1"/>
    </source>
</evidence>
<comment type="caution">
    <text evidence="2">The sequence shown here is derived from an EMBL/GenBank/DDBJ whole genome shotgun (WGS) entry which is preliminary data.</text>
</comment>
<protein>
    <submittedName>
        <fullName evidence="2">Uncharacterized protein</fullName>
    </submittedName>
</protein>